<evidence type="ECO:0000256" key="3">
    <source>
        <dbReference type="ARBA" id="ARBA00023295"/>
    </source>
</evidence>
<dbReference type="InterPro" id="IPR006101">
    <property type="entry name" value="Glyco_hydro_2"/>
</dbReference>
<evidence type="ECO:0000256" key="2">
    <source>
        <dbReference type="ARBA" id="ARBA00022801"/>
    </source>
</evidence>
<dbReference type="InterPro" id="IPR006103">
    <property type="entry name" value="Glyco_hydro_2_cat"/>
</dbReference>
<evidence type="ECO:0000259" key="5">
    <source>
        <dbReference type="Pfam" id="PF02836"/>
    </source>
</evidence>
<dbReference type="Pfam" id="PF00703">
    <property type="entry name" value="Glyco_hydro_2"/>
    <property type="match status" value="1"/>
</dbReference>
<dbReference type="InterPro" id="IPR006104">
    <property type="entry name" value="Glyco_hydro_2_N"/>
</dbReference>
<evidence type="ECO:0000313" key="8">
    <source>
        <dbReference type="Proteomes" id="UP001549200"/>
    </source>
</evidence>
<dbReference type="Pfam" id="PF02837">
    <property type="entry name" value="Glyco_hydro_2_N"/>
    <property type="match status" value="1"/>
</dbReference>
<dbReference type="Gene3D" id="3.20.20.80">
    <property type="entry name" value="Glycosidases"/>
    <property type="match status" value="1"/>
</dbReference>
<reference evidence="7 8" key="1">
    <citation type="submission" date="2024-06" db="EMBL/GenBank/DDBJ databases">
        <title>Genomic Encyclopedia of Type Strains, Phase IV (KMG-IV): sequencing the most valuable type-strain genomes for metagenomic binning, comparative biology and taxonomic classification.</title>
        <authorList>
            <person name="Goeker M."/>
        </authorList>
    </citation>
    <scope>NUCLEOTIDE SEQUENCE [LARGE SCALE GENOMIC DNA]</scope>
    <source>
        <strain evidence="7 8">DSM 19261</strain>
    </source>
</reference>
<accession>A0ABV2FV83</accession>
<dbReference type="PRINTS" id="PR00132">
    <property type="entry name" value="GLHYDRLASE2"/>
</dbReference>
<dbReference type="EC" id="3.2.1.23" evidence="7"/>
<dbReference type="InterPro" id="IPR017853">
    <property type="entry name" value="GH"/>
</dbReference>
<comment type="similarity">
    <text evidence="1">Belongs to the glycosyl hydrolase 2 family.</text>
</comment>
<gene>
    <name evidence="7" type="ORF">ABID13_001560</name>
</gene>
<proteinExistence type="inferred from homology"/>
<dbReference type="SUPFAM" id="SSF49785">
    <property type="entry name" value="Galactose-binding domain-like"/>
    <property type="match status" value="1"/>
</dbReference>
<protein>
    <submittedName>
        <fullName evidence="7">Beta-galactosidase</fullName>
        <ecNumber evidence="7">3.2.1.23</ecNumber>
    </submittedName>
</protein>
<keyword evidence="2 7" id="KW-0378">Hydrolase</keyword>
<dbReference type="SUPFAM" id="SSF51445">
    <property type="entry name" value="(Trans)glycosidases"/>
    <property type="match status" value="1"/>
</dbReference>
<dbReference type="Gene3D" id="2.60.40.10">
    <property type="entry name" value="Immunoglobulins"/>
    <property type="match status" value="1"/>
</dbReference>
<dbReference type="Pfam" id="PF02836">
    <property type="entry name" value="Glyco_hydro_2_C"/>
    <property type="match status" value="1"/>
</dbReference>
<keyword evidence="3 7" id="KW-0326">Glycosidase</keyword>
<sequence length="752" mass="86493">MREDRMQKYCNLNLGWRFKKGFKEEYITGGKDEEGQLVNVPHTVKEIPYDCFDQTMTCMISTYIRSFSLPGLEGKRALVSFEGVSACYDLYINGRRAGSHKGAYSMALFDITEYVKPGENRMVLRVDSHEREDIPPNGSTVDFLIYGGIYRDVTLYIQEETYLKQVLFRYTLDHDHAVMEPELLIKSHGHERELWAVASLRKDGTLVWEKRQRIWAALDNGSILLEPGDVGTVKLWQPDDPQLYEASVTLQDEDGRQVDGFRARIGFRTIRVEPDGFYLNGERIKLMGLNRHQSYPYVGYAMGRRAQEKDAWLLKKFMGLNMVRCSHYMQSRYFLDRCDELGLMVFEEIPGWGYVGDEEFKKVVFQDLENMVLGHYNHPGIVIWGTRLNETTDHDELYRETNRRCKAMDPSRPTTGVRWETGSHLIEDIYSYNDYSEDDQGEHMLLSAHQATGSTKRVPYLVSEHTGAVLPTKPFDSEERQEEFAIRHARAMSKIMTSDQYLGGLGWCMFDYNTHNDHNSLNKICYHGVLDMFRVPKWAAWLYASQKSPKEEAVLVPCSMVGRGERCEPVPFYVLTNCDYIEVTLSNDITRTYYPSVKFPGLAHPPVLVTENGEFWQHRWTGARIVGYVGDEAVAERRYSDNPRLARLMVEVDDAVLYNDQVDETRVVCTFADEYGNRLYHHPQVVSVSVEGDIELIGPPLIPSLGGCAAFWVRTRAGGTQGTACIHIHTPRPEIDDQTVTIRLEREDEKSF</sequence>
<dbReference type="GO" id="GO:0004565">
    <property type="term" value="F:beta-galactosidase activity"/>
    <property type="evidence" value="ECO:0007669"/>
    <property type="project" value="UniProtKB-EC"/>
</dbReference>
<feature type="domain" description="Glycoside hydrolase family 2 catalytic" evidence="5">
    <location>
        <begin position="271"/>
        <end position="488"/>
    </location>
</feature>
<evidence type="ECO:0000313" key="7">
    <source>
        <dbReference type="EMBL" id="MET3569933.1"/>
    </source>
</evidence>
<comment type="caution">
    <text evidence="7">The sequence shown here is derived from an EMBL/GenBank/DDBJ whole genome shotgun (WGS) entry which is preliminary data.</text>
</comment>
<dbReference type="InterPro" id="IPR051913">
    <property type="entry name" value="GH2_Domain-Containing"/>
</dbReference>
<dbReference type="Proteomes" id="UP001549200">
    <property type="component" value="Unassembled WGS sequence"/>
</dbReference>
<feature type="domain" description="Glycosyl hydrolases family 2 sugar binding" evidence="6">
    <location>
        <begin position="61"/>
        <end position="156"/>
    </location>
</feature>
<dbReference type="InterPro" id="IPR008979">
    <property type="entry name" value="Galactose-bd-like_sf"/>
</dbReference>
<dbReference type="InterPro" id="IPR013783">
    <property type="entry name" value="Ig-like_fold"/>
</dbReference>
<dbReference type="PANTHER" id="PTHR42732">
    <property type="entry name" value="BETA-GALACTOSIDASE"/>
    <property type="match status" value="1"/>
</dbReference>
<dbReference type="InterPro" id="IPR006102">
    <property type="entry name" value="Ig-like_GH2"/>
</dbReference>
<dbReference type="EMBL" id="JBEPLZ010000004">
    <property type="protein sequence ID" value="MET3569933.1"/>
    <property type="molecule type" value="Genomic_DNA"/>
</dbReference>
<feature type="domain" description="Glycoside hydrolase family 2 immunoglobulin-like beta-sandwich" evidence="4">
    <location>
        <begin position="204"/>
        <end position="268"/>
    </location>
</feature>
<dbReference type="Gene3D" id="2.60.120.260">
    <property type="entry name" value="Galactose-binding domain-like"/>
    <property type="match status" value="1"/>
</dbReference>
<evidence type="ECO:0000259" key="4">
    <source>
        <dbReference type="Pfam" id="PF00703"/>
    </source>
</evidence>
<evidence type="ECO:0000256" key="1">
    <source>
        <dbReference type="ARBA" id="ARBA00007401"/>
    </source>
</evidence>
<name>A0ABV2FV83_9FIRM</name>
<evidence type="ECO:0000259" key="6">
    <source>
        <dbReference type="Pfam" id="PF02837"/>
    </source>
</evidence>
<organism evidence="7 8">
    <name type="scientific">Enterocloster citroniae</name>
    <dbReference type="NCBI Taxonomy" id="358743"/>
    <lineage>
        <taxon>Bacteria</taxon>
        <taxon>Bacillati</taxon>
        <taxon>Bacillota</taxon>
        <taxon>Clostridia</taxon>
        <taxon>Lachnospirales</taxon>
        <taxon>Lachnospiraceae</taxon>
        <taxon>Enterocloster</taxon>
    </lineage>
</organism>
<dbReference type="InterPro" id="IPR036156">
    <property type="entry name" value="Beta-gal/glucu_dom_sf"/>
</dbReference>
<keyword evidence="8" id="KW-1185">Reference proteome</keyword>
<dbReference type="SUPFAM" id="SSF49303">
    <property type="entry name" value="beta-Galactosidase/glucuronidase domain"/>
    <property type="match status" value="1"/>
</dbReference>
<dbReference type="PANTHER" id="PTHR42732:SF1">
    <property type="entry name" value="BETA-MANNOSIDASE"/>
    <property type="match status" value="1"/>
</dbReference>